<evidence type="ECO:0000256" key="1">
    <source>
        <dbReference type="ARBA" id="ARBA00007865"/>
    </source>
</evidence>
<dbReference type="SUPFAM" id="SSF102198">
    <property type="entry name" value="Putative cyclase"/>
    <property type="match status" value="1"/>
</dbReference>
<dbReference type="PANTHER" id="PTHR31118">
    <property type="entry name" value="CYCLASE-LIKE PROTEIN 2"/>
    <property type="match status" value="1"/>
</dbReference>
<comment type="caution">
    <text evidence="3">The sequence shown here is derived from an EMBL/GenBank/DDBJ whole genome shotgun (WGS) entry which is preliminary data.</text>
</comment>
<proteinExistence type="inferred from homology"/>
<keyword evidence="4" id="KW-1185">Reference proteome</keyword>
<gene>
    <name evidence="3" type="ORF">SK128_018325</name>
</gene>
<dbReference type="Pfam" id="PF04199">
    <property type="entry name" value="Cyclase"/>
    <property type="match status" value="1"/>
</dbReference>
<protein>
    <recommendedName>
        <fullName evidence="5">Kynurenine formamidase</fullName>
    </recommendedName>
</protein>
<dbReference type="InterPro" id="IPR037175">
    <property type="entry name" value="KFase_sf"/>
</dbReference>
<evidence type="ECO:0000313" key="4">
    <source>
        <dbReference type="Proteomes" id="UP001381693"/>
    </source>
</evidence>
<name>A0AAN9ACW2_HALRR</name>
<dbReference type="Gene3D" id="3.50.30.50">
    <property type="entry name" value="Putative cyclase"/>
    <property type="match status" value="1"/>
</dbReference>
<dbReference type="InterPro" id="IPR007325">
    <property type="entry name" value="KFase/CYL"/>
</dbReference>
<organism evidence="3 4">
    <name type="scientific">Halocaridina rubra</name>
    <name type="common">Hawaiian red shrimp</name>
    <dbReference type="NCBI Taxonomy" id="373956"/>
    <lineage>
        <taxon>Eukaryota</taxon>
        <taxon>Metazoa</taxon>
        <taxon>Ecdysozoa</taxon>
        <taxon>Arthropoda</taxon>
        <taxon>Crustacea</taxon>
        <taxon>Multicrustacea</taxon>
        <taxon>Malacostraca</taxon>
        <taxon>Eumalacostraca</taxon>
        <taxon>Eucarida</taxon>
        <taxon>Decapoda</taxon>
        <taxon>Pleocyemata</taxon>
        <taxon>Caridea</taxon>
        <taxon>Atyoidea</taxon>
        <taxon>Atyidae</taxon>
        <taxon>Halocaridina</taxon>
    </lineage>
</organism>
<reference evidence="3 4" key="1">
    <citation type="submission" date="2023-11" db="EMBL/GenBank/DDBJ databases">
        <title>Halocaridina rubra genome assembly.</title>
        <authorList>
            <person name="Smith C."/>
        </authorList>
    </citation>
    <scope>NUCLEOTIDE SEQUENCE [LARGE SCALE GENOMIC DNA]</scope>
    <source>
        <strain evidence="3">EP-1</strain>
        <tissue evidence="3">Whole</tissue>
    </source>
</reference>
<feature type="chain" id="PRO_5042959944" description="Kynurenine formamidase" evidence="2">
    <location>
        <begin position="22"/>
        <end position="286"/>
    </location>
</feature>
<dbReference type="Proteomes" id="UP001381693">
    <property type="component" value="Unassembled WGS sequence"/>
</dbReference>
<accession>A0AAN9ACW2</accession>
<dbReference type="GO" id="GO:0004061">
    <property type="term" value="F:arylformamidase activity"/>
    <property type="evidence" value="ECO:0007669"/>
    <property type="project" value="InterPro"/>
</dbReference>
<keyword evidence="2" id="KW-0732">Signal</keyword>
<evidence type="ECO:0000256" key="2">
    <source>
        <dbReference type="SAM" id="SignalP"/>
    </source>
</evidence>
<evidence type="ECO:0000313" key="3">
    <source>
        <dbReference type="EMBL" id="KAK7083783.1"/>
    </source>
</evidence>
<evidence type="ECO:0008006" key="5">
    <source>
        <dbReference type="Google" id="ProtNLM"/>
    </source>
</evidence>
<dbReference type="PANTHER" id="PTHR31118:SF12">
    <property type="entry name" value="CYCLASE-LIKE PROTEIN 2"/>
    <property type="match status" value="1"/>
</dbReference>
<sequence>MFHHRTAIFCICIYVIQYCEGNLVDLSHDVSEDAHHWLEGVPFTRTVLAKGYSPKGFWYEANSFCMSEHTSTHLDAPSHFAEGKWRVHEIPIEHLIGPGVVIDITSKVAKNHTAELSTDDLMSWLNEHGPLPDGVIVLVYTGWDKRYGNKKDYFGTDTNDTSNLVYPGVSPGAAQILASYEAANGNKVVGVGLDSPSLDHGPSKLYEAHQAIFKANIYALENVANLGKLPTKGFQVSVMPMKIRGGSGAPARVVATLPDASRASAGITSVVSLLLLSTFLHLFREL</sequence>
<dbReference type="GO" id="GO:0019441">
    <property type="term" value="P:L-tryptophan catabolic process to kynurenine"/>
    <property type="evidence" value="ECO:0007669"/>
    <property type="project" value="InterPro"/>
</dbReference>
<dbReference type="AlphaFoldDB" id="A0AAN9ACW2"/>
<dbReference type="EMBL" id="JAXCGZ010002547">
    <property type="protein sequence ID" value="KAK7083783.1"/>
    <property type="molecule type" value="Genomic_DNA"/>
</dbReference>
<feature type="signal peptide" evidence="2">
    <location>
        <begin position="1"/>
        <end position="21"/>
    </location>
</feature>
<comment type="similarity">
    <text evidence="1">Belongs to the Cyclase 1 superfamily.</text>
</comment>